<comment type="caution">
    <text evidence="3">The sequence shown here is derived from an EMBL/GenBank/DDBJ whole genome shotgun (WGS) entry which is preliminary data.</text>
</comment>
<sequence length="95" mass="10959">MAKDLDVTYEDMRAAAKKMNREKERIEEKLQDLKTYIDGLLENGFVTRQASKKFGQDFEEFKQGMSKTNEGLDGLAQYLEKAADSFENLDRELGK</sequence>
<dbReference type="SUPFAM" id="SSF140453">
    <property type="entry name" value="EsxAB dimer-like"/>
    <property type="match status" value="1"/>
</dbReference>
<proteinExistence type="inferred from homology"/>
<gene>
    <name evidence="3" type="ORF">FNH08_24490</name>
</gene>
<dbReference type="InterPro" id="IPR036689">
    <property type="entry name" value="ESAT-6-like_sf"/>
</dbReference>
<keyword evidence="4" id="KW-1185">Reference proteome</keyword>
<dbReference type="RefSeq" id="WP_152773700.1">
    <property type="nucleotide sequence ID" value="NZ_VJZC01000194.1"/>
</dbReference>
<feature type="coiled-coil region" evidence="2">
    <location>
        <begin position="2"/>
        <end position="43"/>
    </location>
</feature>
<comment type="similarity">
    <text evidence="1">Belongs to the WXG100 family.</text>
</comment>
<accession>A0A5N8XLF1</accession>
<dbReference type="EMBL" id="VJZC01000194">
    <property type="protein sequence ID" value="MPY60217.1"/>
    <property type="molecule type" value="Genomic_DNA"/>
</dbReference>
<organism evidence="3 4">
    <name type="scientific">Streptomyces spongiae</name>
    <dbReference type="NCBI Taxonomy" id="565072"/>
    <lineage>
        <taxon>Bacteria</taxon>
        <taxon>Bacillati</taxon>
        <taxon>Actinomycetota</taxon>
        <taxon>Actinomycetes</taxon>
        <taxon>Kitasatosporales</taxon>
        <taxon>Streptomycetaceae</taxon>
        <taxon>Streptomyces</taxon>
    </lineage>
</organism>
<protein>
    <recommendedName>
        <fullName evidence="1">ESAT-6-like protein</fullName>
    </recommendedName>
</protein>
<evidence type="ECO:0000313" key="3">
    <source>
        <dbReference type="EMBL" id="MPY60217.1"/>
    </source>
</evidence>
<dbReference type="Pfam" id="PF06013">
    <property type="entry name" value="WXG100"/>
    <property type="match status" value="1"/>
</dbReference>
<name>A0A5N8XLF1_9ACTN</name>
<evidence type="ECO:0000313" key="4">
    <source>
        <dbReference type="Proteomes" id="UP000400924"/>
    </source>
</evidence>
<dbReference type="OrthoDB" id="3268062at2"/>
<dbReference type="Proteomes" id="UP000400924">
    <property type="component" value="Unassembled WGS sequence"/>
</dbReference>
<evidence type="ECO:0000256" key="1">
    <source>
        <dbReference type="RuleBase" id="RU362001"/>
    </source>
</evidence>
<keyword evidence="2" id="KW-0175">Coiled coil</keyword>
<dbReference type="InterPro" id="IPR010310">
    <property type="entry name" value="T7SS_ESAT-6-like"/>
</dbReference>
<dbReference type="Gene3D" id="1.10.287.1060">
    <property type="entry name" value="ESAT-6-like"/>
    <property type="match status" value="1"/>
</dbReference>
<dbReference type="NCBIfam" id="TIGR03930">
    <property type="entry name" value="WXG100_ESAT6"/>
    <property type="match status" value="1"/>
</dbReference>
<reference evidence="3 4" key="1">
    <citation type="submission" date="2019-07" db="EMBL/GenBank/DDBJ databases">
        <title>New species of Amycolatopsis and Streptomyces.</title>
        <authorList>
            <person name="Duangmal K."/>
            <person name="Teo W.F.A."/>
            <person name="Lipun K."/>
        </authorList>
    </citation>
    <scope>NUCLEOTIDE SEQUENCE [LARGE SCALE GENOMIC DNA]</scope>
    <source>
        <strain evidence="3 4">NBRC 106415</strain>
    </source>
</reference>
<dbReference type="AlphaFoldDB" id="A0A5N8XLF1"/>
<evidence type="ECO:0000256" key="2">
    <source>
        <dbReference type="SAM" id="Coils"/>
    </source>
</evidence>